<dbReference type="Pfam" id="PF00096">
    <property type="entry name" value="zf-C2H2"/>
    <property type="match status" value="2"/>
</dbReference>
<dbReference type="CTD" id="25988"/>
<gene>
    <name evidence="10" type="primary">HINFP</name>
</gene>
<reference evidence="10" key="2">
    <citation type="journal article" date="2014" name="BMC Genomics">
        <title>A genomic perspective to assessing quality of mass-reared SIT flies used in Mediterranean fruit fly (Ceratitis capitata) eradication in California.</title>
        <authorList>
            <person name="Calla B."/>
            <person name="Hall B."/>
            <person name="Hou S."/>
            <person name="Geib S.M."/>
        </authorList>
    </citation>
    <scope>NUCLEOTIDE SEQUENCE</scope>
</reference>
<dbReference type="GO" id="GO:0005634">
    <property type="term" value="C:nucleus"/>
    <property type="evidence" value="ECO:0007669"/>
    <property type="project" value="UniProtKB-SubCell"/>
</dbReference>
<dbReference type="InterPro" id="IPR036236">
    <property type="entry name" value="Znf_C2H2_sf"/>
</dbReference>
<dbReference type="GO" id="GO:0000978">
    <property type="term" value="F:RNA polymerase II cis-regulatory region sequence-specific DNA binding"/>
    <property type="evidence" value="ECO:0007669"/>
    <property type="project" value="TreeGrafter"/>
</dbReference>
<evidence type="ECO:0000256" key="3">
    <source>
        <dbReference type="ARBA" id="ARBA00022737"/>
    </source>
</evidence>
<dbReference type="InterPro" id="IPR051574">
    <property type="entry name" value="ZnF_E-box_Homeobox"/>
</dbReference>
<dbReference type="SUPFAM" id="SSF57667">
    <property type="entry name" value="beta-beta-alpha zinc fingers"/>
    <property type="match status" value="2"/>
</dbReference>
<evidence type="ECO:0000256" key="4">
    <source>
        <dbReference type="ARBA" id="ARBA00022771"/>
    </source>
</evidence>
<dbReference type="InterPro" id="IPR013087">
    <property type="entry name" value="Znf_C2H2_type"/>
</dbReference>
<protein>
    <submittedName>
        <fullName evidence="10">Histone H4 transcription factor</fullName>
    </submittedName>
</protein>
<feature type="domain" description="C2H2-type" evidence="9">
    <location>
        <begin position="156"/>
        <end position="185"/>
    </location>
</feature>
<dbReference type="GO" id="GO:0000981">
    <property type="term" value="F:DNA-binding transcription factor activity, RNA polymerase II-specific"/>
    <property type="evidence" value="ECO:0007669"/>
    <property type="project" value="TreeGrafter"/>
</dbReference>
<dbReference type="Gene3D" id="3.30.160.60">
    <property type="entry name" value="Classic Zinc Finger"/>
    <property type="match status" value="4"/>
</dbReference>
<reference evidence="10" key="1">
    <citation type="submission" date="2013-07" db="EMBL/GenBank/DDBJ databases">
        <authorList>
            <person name="Geib S."/>
        </authorList>
    </citation>
    <scope>NUCLEOTIDE SEQUENCE</scope>
</reference>
<keyword evidence="6" id="KW-0238">DNA-binding</keyword>
<organism evidence="10">
    <name type="scientific">Ceratitis capitata</name>
    <name type="common">Mediterranean fruit fly</name>
    <name type="synonym">Tephritis capitata</name>
    <dbReference type="NCBI Taxonomy" id="7213"/>
    <lineage>
        <taxon>Eukaryota</taxon>
        <taxon>Metazoa</taxon>
        <taxon>Ecdysozoa</taxon>
        <taxon>Arthropoda</taxon>
        <taxon>Hexapoda</taxon>
        <taxon>Insecta</taxon>
        <taxon>Pterygota</taxon>
        <taxon>Neoptera</taxon>
        <taxon>Endopterygota</taxon>
        <taxon>Diptera</taxon>
        <taxon>Brachycera</taxon>
        <taxon>Muscomorpha</taxon>
        <taxon>Tephritoidea</taxon>
        <taxon>Tephritidae</taxon>
        <taxon>Ceratitis</taxon>
        <taxon>Ceratitis</taxon>
    </lineage>
</organism>
<comment type="subcellular location">
    <subcellularLocation>
        <location evidence="1">Nucleus</location>
    </subcellularLocation>
</comment>
<evidence type="ECO:0000256" key="7">
    <source>
        <dbReference type="ARBA" id="ARBA00023242"/>
    </source>
</evidence>
<dbReference type="GO" id="GO:0045892">
    <property type="term" value="P:negative regulation of DNA-templated transcription"/>
    <property type="evidence" value="ECO:0007669"/>
    <property type="project" value="UniProtKB-ARBA"/>
</dbReference>
<dbReference type="SMART" id="SM00355">
    <property type="entry name" value="ZnF_C2H2"/>
    <property type="match status" value="10"/>
</dbReference>
<feature type="domain" description="C2H2-type" evidence="9">
    <location>
        <begin position="186"/>
        <end position="214"/>
    </location>
</feature>
<keyword evidence="5" id="KW-0862">Zinc</keyword>
<keyword evidence="4 8" id="KW-0863">Zinc-finger</keyword>
<proteinExistence type="evidence at transcript level"/>
<evidence type="ECO:0000256" key="6">
    <source>
        <dbReference type="ARBA" id="ARBA00023125"/>
    </source>
</evidence>
<sequence>MSSRKKSKKIIPPIPCNWKECKLFFDDIWELNEHITSHFDELHQENKAIRSCPWIECTFETNNFMELKRHIYYHGYYTGLLIRGKYECEENKNIPKCKAPTKEFDKIPDLKYNFVCEWLDCQRTFVSIVEFHDHIIQHASFEYEIEKSPNDIRPKVKCKWSICNKLLENRYRLIEHILTHSNKKFAACQNCGEVFRTRTTLFDHLRRQPENNTHKFQCEQCFKYFATEKLLRSHFLNHINCYKCSLCDMSCPTSSSLATHIRYRHLKDKPFKCTECEHRCVRKIDLEKHMMHIHSNHVHRCQEAGCNYTVRTYNLLRRHCLEVHGNSPFIYMCHCCDKLFKHSKYLSKHLIKKHDFKLPSGHKRFTYRIDENGFYLLETLRIESLEVTKQILSPHPIETSDLTQDSTCYEIVSMTNEQDQRIIVANDANEARLVGEVVISLPIDNISL</sequence>
<feature type="domain" description="C2H2-type" evidence="9">
    <location>
        <begin position="271"/>
        <end position="299"/>
    </location>
</feature>
<dbReference type="OrthoDB" id="10260596at2759"/>
<keyword evidence="2" id="KW-0479">Metal-binding</keyword>
<dbReference type="KEGG" id="ccat:101458674"/>
<name>W8BUS5_CERCA</name>
<dbReference type="AlphaFoldDB" id="W8BUS5"/>
<dbReference type="PROSITE" id="PS50157">
    <property type="entry name" value="ZINC_FINGER_C2H2_2"/>
    <property type="match status" value="6"/>
</dbReference>
<keyword evidence="3" id="KW-0677">Repeat</keyword>
<dbReference type="GO" id="GO:0008270">
    <property type="term" value="F:zinc ion binding"/>
    <property type="evidence" value="ECO:0007669"/>
    <property type="project" value="UniProtKB-KW"/>
</dbReference>
<evidence type="ECO:0000256" key="8">
    <source>
        <dbReference type="PROSITE-ProRule" id="PRU00042"/>
    </source>
</evidence>
<feature type="domain" description="C2H2-type" evidence="9">
    <location>
        <begin position="216"/>
        <end position="238"/>
    </location>
</feature>
<dbReference type="GeneID" id="101458674"/>
<keyword evidence="7" id="KW-0539">Nucleus</keyword>
<evidence type="ECO:0000313" key="10">
    <source>
        <dbReference type="EMBL" id="JAC05106.1"/>
    </source>
</evidence>
<dbReference type="FunFam" id="3.30.160.60:FF:000446">
    <property type="entry name" value="Zinc finger protein"/>
    <property type="match status" value="1"/>
</dbReference>
<evidence type="ECO:0000256" key="1">
    <source>
        <dbReference type="ARBA" id="ARBA00004123"/>
    </source>
</evidence>
<dbReference type="PROSITE" id="PS00028">
    <property type="entry name" value="ZINC_FINGER_C2H2_1"/>
    <property type="match status" value="7"/>
</dbReference>
<dbReference type="PANTHER" id="PTHR24391:SF18">
    <property type="entry name" value="EG:115C2.6 PROTEIN"/>
    <property type="match status" value="1"/>
</dbReference>
<feature type="domain" description="C2H2-type" evidence="9">
    <location>
        <begin position="331"/>
        <end position="359"/>
    </location>
</feature>
<evidence type="ECO:0000256" key="2">
    <source>
        <dbReference type="ARBA" id="ARBA00022723"/>
    </source>
</evidence>
<dbReference type="PANTHER" id="PTHR24391">
    <property type="entry name" value="HISTONE H4 TRANSCRIPTION FACTOR-RELATED"/>
    <property type="match status" value="1"/>
</dbReference>
<evidence type="ECO:0000256" key="5">
    <source>
        <dbReference type="ARBA" id="ARBA00022833"/>
    </source>
</evidence>
<dbReference type="EMBL" id="GAMC01001450">
    <property type="protein sequence ID" value="JAC05106.1"/>
    <property type="molecule type" value="mRNA"/>
</dbReference>
<accession>W8BUS5</accession>
<evidence type="ECO:0000259" key="9">
    <source>
        <dbReference type="PROSITE" id="PS50157"/>
    </source>
</evidence>
<feature type="domain" description="C2H2-type" evidence="9">
    <location>
        <begin position="242"/>
        <end position="270"/>
    </location>
</feature>